<evidence type="ECO:0000313" key="9">
    <source>
        <dbReference type="Proteomes" id="UP000734854"/>
    </source>
</evidence>
<accession>A0A8J5LXU2</accession>
<dbReference type="AlphaFoldDB" id="A0A8J5LXU2"/>
<feature type="chain" id="PRO_5035293245" description="Autophagy-related protein 27" evidence="7">
    <location>
        <begin position="33"/>
        <end position="288"/>
    </location>
</feature>
<evidence type="ECO:0000256" key="2">
    <source>
        <dbReference type="ARBA" id="ARBA00022692"/>
    </source>
</evidence>
<feature type="signal peptide" evidence="7">
    <location>
        <begin position="1"/>
        <end position="32"/>
    </location>
</feature>
<reference evidence="8 9" key="1">
    <citation type="submission" date="2020-08" db="EMBL/GenBank/DDBJ databases">
        <title>Plant Genome Project.</title>
        <authorList>
            <person name="Zhang R.-G."/>
        </authorList>
    </citation>
    <scope>NUCLEOTIDE SEQUENCE [LARGE SCALE GENOMIC DNA]</scope>
    <source>
        <tissue evidence="8">Rhizome</tissue>
    </source>
</reference>
<evidence type="ECO:0000256" key="1">
    <source>
        <dbReference type="ARBA" id="ARBA00004167"/>
    </source>
</evidence>
<dbReference type="EMBL" id="JACMSC010000001">
    <property type="protein sequence ID" value="KAG6535321.1"/>
    <property type="molecule type" value="Genomic_DNA"/>
</dbReference>
<evidence type="ECO:0000313" key="8">
    <source>
        <dbReference type="EMBL" id="KAG6535321.1"/>
    </source>
</evidence>
<proteinExistence type="predicted"/>
<dbReference type="PANTHER" id="PTHR15071">
    <property type="entry name" value="MANNOSE-6-PHOSPHATE RECEPTOR FAMILY MEMBER"/>
    <property type="match status" value="1"/>
</dbReference>
<evidence type="ECO:0000256" key="5">
    <source>
        <dbReference type="ARBA" id="ARBA00023136"/>
    </source>
</evidence>
<sequence length="288" mass="31364">MTMRPFRGHGIALALLLPLLLLLSLEPQLSLGGGGDGVCELSVRRQDVIYNYSLASPTSKYPHGVLSEDGFYKVVVNDTSLWFQLCDQMIFNHDPPRCFGCQDCGGPLHCGTACSALVASNVGGYPVCTTIGRSSDLYIALIDQKYPLKGVLVKSSSFGTQDNCSLSVSIFCDSNEVRVPNSLNITGKCDYAVALRHPSGCAKVIYVNGRGWGLFGTVLMIILCFLVGYILIGTVYRFFFQGIHGAEAIPNLDFWLSLPHRAKNMLGNFARRLSGYGRDNRGSYAPVN</sequence>
<protein>
    <recommendedName>
        <fullName evidence="10">Autophagy-related protein 27</fullName>
    </recommendedName>
</protein>
<name>A0A8J5LXU2_ZINOF</name>
<evidence type="ECO:0000256" key="7">
    <source>
        <dbReference type="SAM" id="SignalP"/>
    </source>
</evidence>
<organism evidence="8 9">
    <name type="scientific">Zingiber officinale</name>
    <name type="common">Ginger</name>
    <name type="synonym">Amomum zingiber</name>
    <dbReference type="NCBI Taxonomy" id="94328"/>
    <lineage>
        <taxon>Eukaryota</taxon>
        <taxon>Viridiplantae</taxon>
        <taxon>Streptophyta</taxon>
        <taxon>Embryophyta</taxon>
        <taxon>Tracheophyta</taxon>
        <taxon>Spermatophyta</taxon>
        <taxon>Magnoliopsida</taxon>
        <taxon>Liliopsida</taxon>
        <taxon>Zingiberales</taxon>
        <taxon>Zingiberaceae</taxon>
        <taxon>Zingiber</taxon>
    </lineage>
</organism>
<evidence type="ECO:0008006" key="10">
    <source>
        <dbReference type="Google" id="ProtNLM"/>
    </source>
</evidence>
<comment type="caution">
    <text evidence="8">The sequence shown here is derived from an EMBL/GenBank/DDBJ whole genome shotgun (WGS) entry which is preliminary data.</text>
</comment>
<feature type="transmembrane region" description="Helical" evidence="6">
    <location>
        <begin position="211"/>
        <end position="232"/>
    </location>
</feature>
<keyword evidence="9" id="KW-1185">Reference proteome</keyword>
<evidence type="ECO:0000256" key="6">
    <source>
        <dbReference type="SAM" id="Phobius"/>
    </source>
</evidence>
<keyword evidence="5 6" id="KW-0472">Membrane</keyword>
<comment type="subcellular location">
    <subcellularLocation>
        <location evidence="1">Membrane</location>
        <topology evidence="1">Single-pass membrane protein</topology>
    </subcellularLocation>
</comment>
<dbReference type="InterPro" id="IPR018939">
    <property type="entry name" value="Autophagy-rel_prot_27"/>
</dbReference>
<dbReference type="Pfam" id="PF09451">
    <property type="entry name" value="ATG27"/>
    <property type="match status" value="1"/>
</dbReference>
<keyword evidence="3 7" id="KW-0732">Signal</keyword>
<keyword evidence="2 6" id="KW-0812">Transmembrane</keyword>
<dbReference type="GO" id="GO:0000139">
    <property type="term" value="C:Golgi membrane"/>
    <property type="evidence" value="ECO:0007669"/>
    <property type="project" value="UniProtKB-SubCell"/>
</dbReference>
<keyword evidence="4 6" id="KW-1133">Transmembrane helix</keyword>
<dbReference type="Proteomes" id="UP000734854">
    <property type="component" value="Unassembled WGS sequence"/>
</dbReference>
<gene>
    <name evidence="8" type="ORF">ZIOFF_000286</name>
</gene>
<evidence type="ECO:0000256" key="4">
    <source>
        <dbReference type="ARBA" id="ARBA00022989"/>
    </source>
</evidence>
<dbReference type="PANTHER" id="PTHR15071:SF0">
    <property type="entry name" value="MANNOSE 6-PHOSPHATE RECEPTOR-LIKE PROTEIN 1"/>
    <property type="match status" value="1"/>
</dbReference>
<evidence type="ECO:0000256" key="3">
    <source>
        <dbReference type="ARBA" id="ARBA00022729"/>
    </source>
</evidence>